<dbReference type="AlphaFoldDB" id="W2TVS6"/>
<evidence type="ECO:0000313" key="3">
    <source>
        <dbReference type="EMBL" id="ETN85152.1"/>
    </source>
</evidence>
<keyword evidence="1" id="KW-0472">Membrane</keyword>
<dbReference type="InterPro" id="IPR029044">
    <property type="entry name" value="Nucleotide-diphossugar_trans"/>
</dbReference>
<dbReference type="Proteomes" id="UP000053676">
    <property type="component" value="Unassembled WGS sequence"/>
</dbReference>
<dbReference type="PANTHER" id="PTHR11183">
    <property type="entry name" value="GLYCOGENIN SUBFAMILY MEMBER"/>
    <property type="match status" value="1"/>
</dbReference>
<gene>
    <name evidence="3" type="ORF">NECAME_06541</name>
</gene>
<dbReference type="SUPFAM" id="SSF53448">
    <property type="entry name" value="Nucleotide-diphospho-sugar transferases"/>
    <property type="match status" value="1"/>
</dbReference>
<evidence type="ECO:0000256" key="1">
    <source>
        <dbReference type="SAM" id="Phobius"/>
    </source>
</evidence>
<accession>W2TVS6</accession>
<evidence type="ECO:0000256" key="2">
    <source>
        <dbReference type="SAM" id="SignalP"/>
    </source>
</evidence>
<keyword evidence="1" id="KW-0812">Transmembrane</keyword>
<feature type="transmembrane region" description="Helical" evidence="1">
    <location>
        <begin position="312"/>
        <end position="330"/>
    </location>
</feature>
<evidence type="ECO:0000313" key="4">
    <source>
        <dbReference type="Proteomes" id="UP000053676"/>
    </source>
</evidence>
<feature type="transmembrane region" description="Helical" evidence="1">
    <location>
        <begin position="412"/>
        <end position="433"/>
    </location>
</feature>
<dbReference type="OMA" id="HKARKYQ"/>
<keyword evidence="2" id="KW-0732">Signal</keyword>
<feature type="transmembrane region" description="Helical" evidence="1">
    <location>
        <begin position="439"/>
        <end position="457"/>
    </location>
</feature>
<dbReference type="STRING" id="51031.W2TVS6"/>
<keyword evidence="1" id="KW-1133">Transmembrane helix</keyword>
<keyword evidence="3" id="KW-0808">Transferase</keyword>
<dbReference type="Gene3D" id="3.90.550.10">
    <property type="entry name" value="Spore Coat Polysaccharide Biosynthesis Protein SpsA, Chain A"/>
    <property type="match status" value="1"/>
</dbReference>
<feature type="signal peptide" evidence="2">
    <location>
        <begin position="1"/>
        <end position="16"/>
    </location>
</feature>
<dbReference type="InterPro" id="IPR050587">
    <property type="entry name" value="GNT1/Glycosyltrans_8"/>
</dbReference>
<keyword evidence="4" id="KW-1185">Reference proteome</keyword>
<dbReference type="GO" id="GO:0016740">
    <property type="term" value="F:transferase activity"/>
    <property type="evidence" value="ECO:0007669"/>
    <property type="project" value="UniProtKB-KW"/>
</dbReference>
<sequence>MRILFLLSSIVGSIIAEKNVIISILANDGFLLPAKVLDQGEYLQKWTFLFFFSFNVKLTSTYYYVRTYVVPYTLVVIAYRMKMLNMSVPYILMVTENVSERSIGELQSHKITVQRTSLITAAPAKKGIKYQYTRLRLWSMTEYDAIMYLDLDVLPLKDLKPFFKCGSFCAIFRHSDKFNSGVFVLRPNLTVYEDLLAKAPLLPTYDGGDQGFLNSYFDQLKFTPMFDHTHPSEQKYKSEQRTLSAALNYDIGMYYLNGGRFLVDPIIVHYTMGPTKPWIWWTYPLFDLNLYWSNTRKEMEIFYGDTNPDMELIIFVVLVGVCALFFRKLILMGTEDYFRVDALTSSEDRTAHFVIVWISFLLSVNLVPLTAHPFASWIYFITNLNILIVCLSDIFVRIRLGNYTTNYTYPRILASTLISLLILTALSLLALTPTFGTRATLAVVSMISLFFIIPLICKKVLIGCSDYHSRYQLLSLKKEYTH</sequence>
<reference evidence="4" key="1">
    <citation type="journal article" date="2014" name="Nat. Genet.">
        <title>Genome of the human hookworm Necator americanus.</title>
        <authorList>
            <person name="Tang Y.T."/>
            <person name="Gao X."/>
            <person name="Rosa B.A."/>
            <person name="Abubucker S."/>
            <person name="Hallsworth-Pepin K."/>
            <person name="Martin J."/>
            <person name="Tyagi R."/>
            <person name="Heizer E."/>
            <person name="Zhang X."/>
            <person name="Bhonagiri-Palsikar V."/>
            <person name="Minx P."/>
            <person name="Warren W.C."/>
            <person name="Wang Q."/>
            <person name="Zhan B."/>
            <person name="Hotez P.J."/>
            <person name="Sternberg P.W."/>
            <person name="Dougall A."/>
            <person name="Gaze S.T."/>
            <person name="Mulvenna J."/>
            <person name="Sotillo J."/>
            <person name="Ranganathan S."/>
            <person name="Rabelo E.M."/>
            <person name="Wilson R.K."/>
            <person name="Felgner P.L."/>
            <person name="Bethony J."/>
            <person name="Hawdon J.M."/>
            <person name="Gasser R.B."/>
            <person name="Loukas A."/>
            <person name="Mitreva M."/>
        </authorList>
    </citation>
    <scope>NUCLEOTIDE SEQUENCE [LARGE SCALE GENOMIC DNA]</scope>
</reference>
<proteinExistence type="predicted"/>
<feature type="chain" id="PRO_5004826391" evidence="2">
    <location>
        <begin position="17"/>
        <end position="482"/>
    </location>
</feature>
<name>W2TVS6_NECAM</name>
<feature type="transmembrane region" description="Helical" evidence="1">
    <location>
        <begin position="351"/>
        <end position="371"/>
    </location>
</feature>
<dbReference type="EMBL" id="KI657794">
    <property type="protein sequence ID" value="ETN85152.1"/>
    <property type="molecule type" value="Genomic_DNA"/>
</dbReference>
<feature type="transmembrane region" description="Helical" evidence="1">
    <location>
        <begin position="377"/>
        <end position="400"/>
    </location>
</feature>
<dbReference type="KEGG" id="nai:NECAME_06541"/>
<protein>
    <submittedName>
        <fullName evidence="3">Glycosyltransferase, family 8</fullName>
    </submittedName>
</protein>
<dbReference type="OrthoDB" id="2014201at2759"/>
<organism evidence="3 4">
    <name type="scientific">Necator americanus</name>
    <name type="common">Human hookworm</name>
    <dbReference type="NCBI Taxonomy" id="51031"/>
    <lineage>
        <taxon>Eukaryota</taxon>
        <taxon>Metazoa</taxon>
        <taxon>Ecdysozoa</taxon>
        <taxon>Nematoda</taxon>
        <taxon>Chromadorea</taxon>
        <taxon>Rhabditida</taxon>
        <taxon>Rhabditina</taxon>
        <taxon>Rhabditomorpha</taxon>
        <taxon>Strongyloidea</taxon>
        <taxon>Ancylostomatidae</taxon>
        <taxon>Bunostominae</taxon>
        <taxon>Necator</taxon>
    </lineage>
</organism>